<dbReference type="CDD" id="cd06257">
    <property type="entry name" value="DnaJ"/>
    <property type="match status" value="1"/>
</dbReference>
<dbReference type="RefSeq" id="WP_184192731.1">
    <property type="nucleotide sequence ID" value="NZ_JACHGW010000001.1"/>
</dbReference>
<evidence type="ECO:0000313" key="9">
    <source>
        <dbReference type="Proteomes" id="UP000520814"/>
    </source>
</evidence>
<dbReference type="GO" id="GO:0008270">
    <property type="term" value="F:zinc ion binding"/>
    <property type="evidence" value="ECO:0007669"/>
    <property type="project" value="UniProtKB-KW"/>
</dbReference>
<dbReference type="PROSITE" id="PS50076">
    <property type="entry name" value="DNAJ_2"/>
    <property type="match status" value="1"/>
</dbReference>
<dbReference type="Gene3D" id="1.10.287.110">
    <property type="entry name" value="DnaJ domain"/>
    <property type="match status" value="1"/>
</dbReference>
<organism evidence="8 9">
    <name type="scientific">Armatimonas rosea</name>
    <dbReference type="NCBI Taxonomy" id="685828"/>
    <lineage>
        <taxon>Bacteria</taxon>
        <taxon>Bacillati</taxon>
        <taxon>Armatimonadota</taxon>
        <taxon>Armatimonadia</taxon>
        <taxon>Armatimonadales</taxon>
        <taxon>Armatimonadaceae</taxon>
        <taxon>Armatimonas</taxon>
    </lineage>
</organism>
<evidence type="ECO:0000256" key="2">
    <source>
        <dbReference type="ARBA" id="ARBA00022737"/>
    </source>
</evidence>
<dbReference type="InterPro" id="IPR008971">
    <property type="entry name" value="HSP40/DnaJ_pept-bd"/>
</dbReference>
<dbReference type="InterPro" id="IPR001623">
    <property type="entry name" value="DnaJ_domain"/>
</dbReference>
<dbReference type="SUPFAM" id="SSF46565">
    <property type="entry name" value="Chaperone J-domain"/>
    <property type="match status" value="1"/>
</dbReference>
<dbReference type="AlphaFoldDB" id="A0A7W9W516"/>
<proteinExistence type="predicted"/>
<keyword evidence="5" id="KW-0143">Chaperone</keyword>
<feature type="domain" description="J" evidence="7">
    <location>
        <begin position="7"/>
        <end position="72"/>
    </location>
</feature>
<sequence>MGPSYKDYYATLGVPKTATEKEIKAAYRKLARKHHPDVNPGNKGAEDKFKEISEAHEVLGDAEKRKKYDQYGEQWKAYSQGGFPSGGPGPGAGGFPGGQRVDFGGAFPGDLSDLFSTLFAEQFRQGGAPGAGGQRGRTVNFGGGDPFASQQPASRDLESELRLTLEEIYHGGTKGVSIQVPTGRYDLDRGGRSTELRRVDVKVPAGVNEGQKIRLAGQGVNGGDVLLTVRLLAHSTFERKGDDLIVDVPVPYTTAALGGEMKVPTIEGKTLTVKLPAGTQSGQQLRLTGKGMPKLKEGGHGDLYARIKITVPKVLSERERTLLTELAGGAS</sequence>
<dbReference type="EMBL" id="JACHGW010000001">
    <property type="protein sequence ID" value="MBB6049113.1"/>
    <property type="molecule type" value="Genomic_DNA"/>
</dbReference>
<feature type="compositionally biased region" description="Gly residues" evidence="6">
    <location>
        <begin position="127"/>
        <end position="145"/>
    </location>
</feature>
<dbReference type="InterPro" id="IPR018253">
    <property type="entry name" value="DnaJ_domain_CS"/>
</dbReference>
<feature type="region of interest" description="Disordered" evidence="6">
    <location>
        <begin position="126"/>
        <end position="154"/>
    </location>
</feature>
<evidence type="ECO:0000256" key="1">
    <source>
        <dbReference type="ARBA" id="ARBA00022723"/>
    </source>
</evidence>
<keyword evidence="9" id="KW-1185">Reference proteome</keyword>
<dbReference type="PANTHER" id="PTHR43096">
    <property type="entry name" value="DNAJ HOMOLOG 1, MITOCHONDRIAL-RELATED"/>
    <property type="match status" value="1"/>
</dbReference>
<dbReference type="InterPro" id="IPR002939">
    <property type="entry name" value="DnaJ_C"/>
</dbReference>
<name>A0A7W9W516_ARMRO</name>
<evidence type="ECO:0000256" key="3">
    <source>
        <dbReference type="ARBA" id="ARBA00022771"/>
    </source>
</evidence>
<gene>
    <name evidence="8" type="ORF">HNQ39_000875</name>
</gene>
<dbReference type="Pfam" id="PF00226">
    <property type="entry name" value="DnaJ"/>
    <property type="match status" value="1"/>
</dbReference>
<accession>A0A7W9W516</accession>
<dbReference type="Pfam" id="PF01556">
    <property type="entry name" value="DnaJ_C"/>
    <property type="match status" value="1"/>
</dbReference>
<keyword evidence="4" id="KW-0862">Zinc</keyword>
<comment type="caution">
    <text evidence="8">The sequence shown here is derived from an EMBL/GenBank/DDBJ whole genome shotgun (WGS) entry which is preliminary data.</text>
</comment>
<dbReference type="PRINTS" id="PR00625">
    <property type="entry name" value="JDOMAIN"/>
</dbReference>
<dbReference type="GO" id="GO:0051082">
    <property type="term" value="F:unfolded protein binding"/>
    <property type="evidence" value="ECO:0007669"/>
    <property type="project" value="InterPro"/>
</dbReference>
<keyword evidence="1" id="KW-0479">Metal-binding</keyword>
<dbReference type="GO" id="GO:0005737">
    <property type="term" value="C:cytoplasm"/>
    <property type="evidence" value="ECO:0007669"/>
    <property type="project" value="TreeGrafter"/>
</dbReference>
<dbReference type="InterPro" id="IPR036869">
    <property type="entry name" value="J_dom_sf"/>
</dbReference>
<dbReference type="PANTHER" id="PTHR43096:SF48">
    <property type="entry name" value="CHAPERONE PROTEIN DNAJ"/>
    <property type="match status" value="1"/>
</dbReference>
<dbReference type="CDD" id="cd10747">
    <property type="entry name" value="DnaJ_C"/>
    <property type="match status" value="1"/>
</dbReference>
<reference evidence="8 9" key="1">
    <citation type="submission" date="2020-08" db="EMBL/GenBank/DDBJ databases">
        <title>Genomic Encyclopedia of Type Strains, Phase IV (KMG-IV): sequencing the most valuable type-strain genomes for metagenomic binning, comparative biology and taxonomic classification.</title>
        <authorList>
            <person name="Goeker M."/>
        </authorList>
    </citation>
    <scope>NUCLEOTIDE SEQUENCE [LARGE SCALE GENOMIC DNA]</scope>
    <source>
        <strain evidence="8 9">DSM 23562</strain>
    </source>
</reference>
<dbReference type="SMART" id="SM00271">
    <property type="entry name" value="DnaJ"/>
    <property type="match status" value="1"/>
</dbReference>
<evidence type="ECO:0000256" key="4">
    <source>
        <dbReference type="ARBA" id="ARBA00022833"/>
    </source>
</evidence>
<evidence type="ECO:0000259" key="7">
    <source>
        <dbReference type="PROSITE" id="PS50076"/>
    </source>
</evidence>
<evidence type="ECO:0000313" key="8">
    <source>
        <dbReference type="EMBL" id="MBB6049113.1"/>
    </source>
</evidence>
<dbReference type="SUPFAM" id="SSF49493">
    <property type="entry name" value="HSP40/DnaJ peptide-binding domain"/>
    <property type="match status" value="2"/>
</dbReference>
<dbReference type="Gene3D" id="2.60.260.20">
    <property type="entry name" value="Urease metallochaperone UreE, N-terminal domain"/>
    <property type="match status" value="2"/>
</dbReference>
<dbReference type="FunFam" id="2.60.260.20:FF:000005">
    <property type="entry name" value="Chaperone protein dnaJ 1, mitochondrial"/>
    <property type="match status" value="1"/>
</dbReference>
<evidence type="ECO:0000256" key="5">
    <source>
        <dbReference type="ARBA" id="ARBA00023186"/>
    </source>
</evidence>
<protein>
    <submittedName>
        <fullName evidence="8">DnaJ-class molecular chaperone</fullName>
    </submittedName>
</protein>
<dbReference type="PROSITE" id="PS00636">
    <property type="entry name" value="DNAJ_1"/>
    <property type="match status" value="1"/>
</dbReference>
<keyword evidence="3" id="KW-0863">Zinc-finger</keyword>
<dbReference type="GO" id="GO:0042026">
    <property type="term" value="P:protein refolding"/>
    <property type="evidence" value="ECO:0007669"/>
    <property type="project" value="TreeGrafter"/>
</dbReference>
<keyword evidence="2" id="KW-0677">Repeat</keyword>
<dbReference type="Proteomes" id="UP000520814">
    <property type="component" value="Unassembled WGS sequence"/>
</dbReference>
<evidence type="ECO:0000256" key="6">
    <source>
        <dbReference type="SAM" id="MobiDB-lite"/>
    </source>
</evidence>